<dbReference type="OrthoDB" id="7347703at2"/>
<evidence type="ECO:0008006" key="3">
    <source>
        <dbReference type="Google" id="ProtNLM"/>
    </source>
</evidence>
<gene>
    <name evidence="1" type="ORF">EPA93_12475</name>
</gene>
<keyword evidence="2" id="KW-1185">Reference proteome</keyword>
<dbReference type="Proteomes" id="UP000290365">
    <property type="component" value="Chromosome"/>
</dbReference>
<accession>A0A4P6JPT3</accession>
<dbReference type="KEGG" id="kbs:EPA93_12475"/>
<evidence type="ECO:0000313" key="2">
    <source>
        <dbReference type="Proteomes" id="UP000290365"/>
    </source>
</evidence>
<dbReference type="EMBL" id="CP035758">
    <property type="protein sequence ID" value="QBD76776.1"/>
    <property type="molecule type" value="Genomic_DNA"/>
</dbReference>
<protein>
    <recommendedName>
        <fullName evidence="3">Shikimate kinase</fullName>
    </recommendedName>
</protein>
<proteinExistence type="predicted"/>
<sequence>MSSYLITGDSGSGKTSVIWELEKRGYTAYNTDDLPVTRLENELGQPVDWPPPPVDWSKYGWNWQEKDLREILDSDETVFVGALASNQDRFFSWFTKIFVLLVDTETLRHRILSRTDHDFGKDPQELQNILERHAQLQEELLAAPGAMAIDAQRSLDSVVRDIISAIELG</sequence>
<reference evidence="1 2" key="1">
    <citation type="submission" date="2019-01" db="EMBL/GenBank/DDBJ databases">
        <title>Ktedonosporobacter rubrisoli SCAWS-G2.</title>
        <authorList>
            <person name="Huang Y."/>
            <person name="Yan B."/>
        </authorList>
    </citation>
    <scope>NUCLEOTIDE SEQUENCE [LARGE SCALE GENOMIC DNA]</scope>
    <source>
        <strain evidence="1 2">SCAWS-G2</strain>
    </source>
</reference>
<organism evidence="1 2">
    <name type="scientific">Ktedonosporobacter rubrisoli</name>
    <dbReference type="NCBI Taxonomy" id="2509675"/>
    <lineage>
        <taxon>Bacteria</taxon>
        <taxon>Bacillati</taxon>
        <taxon>Chloroflexota</taxon>
        <taxon>Ktedonobacteria</taxon>
        <taxon>Ktedonobacterales</taxon>
        <taxon>Ktedonosporobacteraceae</taxon>
        <taxon>Ktedonosporobacter</taxon>
    </lineage>
</organism>
<dbReference type="RefSeq" id="WP_129887840.1">
    <property type="nucleotide sequence ID" value="NZ_CP035758.1"/>
</dbReference>
<dbReference type="InterPro" id="IPR027417">
    <property type="entry name" value="P-loop_NTPase"/>
</dbReference>
<name>A0A4P6JPT3_KTERU</name>
<dbReference type="Gene3D" id="3.40.50.300">
    <property type="entry name" value="P-loop containing nucleotide triphosphate hydrolases"/>
    <property type="match status" value="1"/>
</dbReference>
<dbReference type="SUPFAM" id="SSF52540">
    <property type="entry name" value="P-loop containing nucleoside triphosphate hydrolases"/>
    <property type="match status" value="1"/>
</dbReference>
<evidence type="ECO:0000313" key="1">
    <source>
        <dbReference type="EMBL" id="QBD76776.1"/>
    </source>
</evidence>
<dbReference type="AlphaFoldDB" id="A0A4P6JPT3"/>